<dbReference type="EMBL" id="FQZS01000006">
    <property type="protein sequence ID" value="SHI71086.1"/>
    <property type="molecule type" value="Genomic_DNA"/>
</dbReference>
<dbReference type="RefSeq" id="WP_073025252.1">
    <property type="nucleotide sequence ID" value="NZ_FQZS01000006.1"/>
</dbReference>
<dbReference type="Proteomes" id="UP000184442">
    <property type="component" value="Unassembled WGS sequence"/>
</dbReference>
<keyword evidence="2" id="KW-1185">Reference proteome</keyword>
<proteinExistence type="predicted"/>
<accession>A0A1M6DCV0</accession>
<protein>
    <submittedName>
        <fullName evidence="1">Uncharacterized protein</fullName>
    </submittedName>
</protein>
<dbReference type="STRING" id="1122184.SAMN02745176_01128"/>
<reference evidence="1 2" key="1">
    <citation type="submission" date="2016-11" db="EMBL/GenBank/DDBJ databases">
        <authorList>
            <person name="Jaros S."/>
            <person name="Januszkiewicz K."/>
            <person name="Wedrychowicz H."/>
        </authorList>
    </citation>
    <scope>NUCLEOTIDE SEQUENCE [LARGE SCALE GENOMIC DNA]</scope>
    <source>
        <strain evidence="1 2">DSM 19022</strain>
    </source>
</reference>
<name>A0A1M6DCV0_9FIRM</name>
<sequence length="81" mass="9460">MYEPGIVYKFLEDLTINIGEHSEEYCINLENEIRKCAAEYCSGIDDDTLRFVLYSSKSAYFFALKTFEEALRRTLIGNEEE</sequence>
<dbReference type="AlphaFoldDB" id="A0A1M6DCV0"/>
<evidence type="ECO:0000313" key="2">
    <source>
        <dbReference type="Proteomes" id="UP000184442"/>
    </source>
</evidence>
<organism evidence="1 2">
    <name type="scientific">Lutispora thermophila DSM 19022</name>
    <dbReference type="NCBI Taxonomy" id="1122184"/>
    <lineage>
        <taxon>Bacteria</taxon>
        <taxon>Bacillati</taxon>
        <taxon>Bacillota</taxon>
        <taxon>Clostridia</taxon>
        <taxon>Lutisporales</taxon>
        <taxon>Lutisporaceae</taxon>
        <taxon>Lutispora</taxon>
    </lineage>
</organism>
<dbReference type="OrthoDB" id="2083524at2"/>
<evidence type="ECO:0000313" key="1">
    <source>
        <dbReference type="EMBL" id="SHI71086.1"/>
    </source>
</evidence>
<gene>
    <name evidence="1" type="ORF">SAMN02745176_01128</name>
</gene>